<proteinExistence type="predicted"/>
<dbReference type="AlphaFoldDB" id="A0A081C9Y3"/>
<dbReference type="EMBL" id="DF820479">
    <property type="protein sequence ID" value="GAK61388.1"/>
    <property type="molecule type" value="Genomic_DNA"/>
</dbReference>
<accession>A0A081C9Y3</accession>
<dbReference type="GO" id="GO:0015833">
    <property type="term" value="P:peptide transport"/>
    <property type="evidence" value="ECO:0007669"/>
    <property type="project" value="TreeGrafter"/>
</dbReference>
<evidence type="ECO:0000313" key="3">
    <source>
        <dbReference type="Proteomes" id="UP000030661"/>
    </source>
</evidence>
<dbReference type="PIRSF" id="PIRSF002741">
    <property type="entry name" value="MppA"/>
    <property type="match status" value="1"/>
</dbReference>
<dbReference type="GO" id="GO:1904680">
    <property type="term" value="F:peptide transmembrane transporter activity"/>
    <property type="evidence" value="ECO:0007669"/>
    <property type="project" value="TreeGrafter"/>
</dbReference>
<dbReference type="SUPFAM" id="SSF53850">
    <property type="entry name" value="Periplasmic binding protein-like II"/>
    <property type="match status" value="1"/>
</dbReference>
<protein>
    <submittedName>
        <fullName evidence="2">ABC transporter substrate-binding protein</fullName>
    </submittedName>
</protein>
<dbReference type="InterPro" id="IPR030678">
    <property type="entry name" value="Peptide/Ni-bd"/>
</dbReference>
<dbReference type="CDD" id="cd00995">
    <property type="entry name" value="PBP2_NikA_DppA_OppA_like"/>
    <property type="match status" value="1"/>
</dbReference>
<reference evidence="2" key="1">
    <citation type="journal article" date="2015" name="PeerJ">
        <title>First genomic representation of candidate bacterial phylum KSB3 points to enhanced environmental sensing as a trigger of wastewater bulking.</title>
        <authorList>
            <person name="Sekiguchi Y."/>
            <person name="Ohashi A."/>
            <person name="Parks D.H."/>
            <person name="Yamauchi T."/>
            <person name="Tyson G.W."/>
            <person name="Hugenholtz P."/>
        </authorList>
    </citation>
    <scope>NUCLEOTIDE SEQUENCE [LARGE SCALE GENOMIC DNA]</scope>
</reference>
<name>A0A081C9Y3_VECG1</name>
<dbReference type="Gene3D" id="3.90.76.10">
    <property type="entry name" value="Dipeptide-binding Protein, Domain 1"/>
    <property type="match status" value="1"/>
</dbReference>
<feature type="domain" description="Solute-binding protein family 5" evidence="1">
    <location>
        <begin position="75"/>
        <end position="442"/>
    </location>
</feature>
<dbReference type="GO" id="GO:0042597">
    <property type="term" value="C:periplasmic space"/>
    <property type="evidence" value="ECO:0007669"/>
    <property type="project" value="UniProtKB-ARBA"/>
</dbReference>
<evidence type="ECO:0000313" key="2">
    <source>
        <dbReference type="EMBL" id="GAK61388.1"/>
    </source>
</evidence>
<dbReference type="STRING" id="1499967.U27_01288"/>
<dbReference type="InterPro" id="IPR000914">
    <property type="entry name" value="SBP_5_dom"/>
</dbReference>
<dbReference type="Proteomes" id="UP000030661">
    <property type="component" value="Unassembled WGS sequence"/>
</dbReference>
<gene>
    <name evidence="2" type="ORF">U27_01288</name>
</gene>
<dbReference type="HOGENOM" id="CLU_017028_7_4_0"/>
<dbReference type="PANTHER" id="PTHR30290:SF83">
    <property type="entry name" value="ABC TRANSPORTER SUBSTRATE-BINDING PROTEIN"/>
    <property type="match status" value="1"/>
</dbReference>
<evidence type="ECO:0000259" key="1">
    <source>
        <dbReference type="Pfam" id="PF00496"/>
    </source>
</evidence>
<dbReference type="Pfam" id="PF00496">
    <property type="entry name" value="SBP_bac_5"/>
    <property type="match status" value="1"/>
</dbReference>
<dbReference type="Gene3D" id="3.10.105.10">
    <property type="entry name" value="Dipeptide-binding Protein, Domain 3"/>
    <property type="match status" value="1"/>
</dbReference>
<dbReference type="PANTHER" id="PTHR30290">
    <property type="entry name" value="PERIPLASMIC BINDING COMPONENT OF ABC TRANSPORTER"/>
    <property type="match status" value="1"/>
</dbReference>
<dbReference type="GO" id="GO:0043190">
    <property type="term" value="C:ATP-binding cassette (ABC) transporter complex"/>
    <property type="evidence" value="ECO:0007669"/>
    <property type="project" value="InterPro"/>
</dbReference>
<dbReference type="eggNOG" id="COG0747">
    <property type="taxonomic scope" value="Bacteria"/>
</dbReference>
<dbReference type="InterPro" id="IPR039424">
    <property type="entry name" value="SBP_5"/>
</dbReference>
<sequence length="535" mass="60170">MKKYVLFLFVVFLVSGMLMGSVWAERSGGSCTVAAPYGGDFFSLDPHVTTRTQDYLVTINMHHGLYKWDPDQNKPVLDLPQKVEISDDGLVYTYTLRDNIKFHNGRQLVADDVIWSFERIMNPKTASPCSRRIRVIKGAKEFEDGQAANIAGLRKIDDLTIEMTLDGAIDPGYPLYEPCAAILPREEVEKDAAAFGLSPVGCGPFKFVNWVKGSELVIEKFPDYYEDGKPYLNKLVYSVMPEAAARDVAFRAKELDVTIVDSAQYEAYQADPEISKNMVEVAEMYTRSIGFNLEFAPFSDKRVRQAINYAIDSELIITKFLKNKAYPAIGFLPTTSEAFNPNAKGYNYDPEKAKALLKDAGYENGFEFTCIATSNKAWGAELLETLIPFLKNVNVTLKIQQLDEAALAQSVLNEQGWDAYIWSLDSGPDPLQALGRFHSNNPQSGGNFVRYHNPEFDKLLDAASQERDEAKKIALLQQADALFTEEAPLWFFNYNKAIIATQPWVHGIKPVAVEHMYQNFADVWIEESSPRANEK</sequence>
<keyword evidence="3" id="KW-1185">Reference proteome</keyword>
<dbReference type="Gene3D" id="3.40.190.10">
    <property type="entry name" value="Periplasmic binding protein-like II"/>
    <property type="match status" value="1"/>
</dbReference>
<organism evidence="2">
    <name type="scientific">Vecturithrix granuli</name>
    <dbReference type="NCBI Taxonomy" id="1499967"/>
    <lineage>
        <taxon>Bacteria</taxon>
        <taxon>Candidatus Moduliflexota</taxon>
        <taxon>Candidatus Vecturitrichia</taxon>
        <taxon>Candidatus Vecturitrichales</taxon>
        <taxon>Candidatus Vecturitrichaceae</taxon>
        <taxon>Candidatus Vecturithrix</taxon>
    </lineage>
</organism>